<accession>A0A166GH54</accession>
<keyword evidence="3" id="KW-1185">Reference proteome</keyword>
<reference evidence="2 3" key="1">
    <citation type="journal article" date="2016" name="Mol. Biol. Evol.">
        <title>Comparative Genomics of Early-Diverging Mushroom-Forming Fungi Provides Insights into the Origins of Lignocellulose Decay Capabilities.</title>
        <authorList>
            <person name="Nagy L.G."/>
            <person name="Riley R."/>
            <person name="Tritt A."/>
            <person name="Adam C."/>
            <person name="Daum C."/>
            <person name="Floudas D."/>
            <person name="Sun H."/>
            <person name="Yadav J.S."/>
            <person name="Pangilinan J."/>
            <person name="Larsson K.H."/>
            <person name="Matsuura K."/>
            <person name="Barry K."/>
            <person name="Labutti K."/>
            <person name="Kuo R."/>
            <person name="Ohm R.A."/>
            <person name="Bhattacharya S.S."/>
            <person name="Shirouzu T."/>
            <person name="Yoshinaga Y."/>
            <person name="Martin F.M."/>
            <person name="Grigoriev I.V."/>
            <person name="Hibbett D.S."/>
        </authorList>
    </citation>
    <scope>NUCLEOTIDE SEQUENCE [LARGE SCALE GENOMIC DNA]</scope>
    <source>
        <strain evidence="2 3">CBS 109695</strain>
    </source>
</reference>
<sequence length="276" mass="31241">MHNGTAATFVGLEDYSIQVALDPEPLRKAREEEGKQSNIASSSKRCRVSLSTDMICLRFMTPMAMHRMRRARKTKLYPLATPNVDEGNAGQNINILYDLLVFQLGRPPDEVEKLFVMVGPVCSREAVHPKELSPDADCPHGYHRYGWVLPLIQLWHRGLADLGRILERHWGGWQAQDPSGFCHEHSPREEGKALRWAQLLSRQHIGFGTLKAQAIDCWRVKFGVSDLDQHFKDRWVTLVLSQLYMPESSAENALVPIPCVLPILLAARSGQKRLVC</sequence>
<gene>
    <name evidence="2" type="ORF">FIBSPDRAFT_933772</name>
</gene>
<dbReference type="Pfam" id="PF20231">
    <property type="entry name" value="DUF6589"/>
    <property type="match status" value="1"/>
</dbReference>
<evidence type="ECO:0000313" key="3">
    <source>
        <dbReference type="Proteomes" id="UP000076532"/>
    </source>
</evidence>
<protein>
    <recommendedName>
        <fullName evidence="1">DUF6589 domain-containing protein</fullName>
    </recommendedName>
</protein>
<dbReference type="OrthoDB" id="3266963at2759"/>
<feature type="domain" description="DUF6589" evidence="1">
    <location>
        <begin position="59"/>
        <end position="233"/>
    </location>
</feature>
<organism evidence="2 3">
    <name type="scientific">Athelia psychrophila</name>
    <dbReference type="NCBI Taxonomy" id="1759441"/>
    <lineage>
        <taxon>Eukaryota</taxon>
        <taxon>Fungi</taxon>
        <taxon>Dikarya</taxon>
        <taxon>Basidiomycota</taxon>
        <taxon>Agaricomycotina</taxon>
        <taxon>Agaricomycetes</taxon>
        <taxon>Agaricomycetidae</taxon>
        <taxon>Atheliales</taxon>
        <taxon>Atheliaceae</taxon>
        <taxon>Athelia</taxon>
    </lineage>
</organism>
<evidence type="ECO:0000313" key="2">
    <source>
        <dbReference type="EMBL" id="KZP17829.1"/>
    </source>
</evidence>
<proteinExistence type="predicted"/>
<dbReference type="AlphaFoldDB" id="A0A166GH54"/>
<name>A0A166GH54_9AGAM</name>
<evidence type="ECO:0000259" key="1">
    <source>
        <dbReference type="Pfam" id="PF20231"/>
    </source>
</evidence>
<dbReference type="EMBL" id="KV417578">
    <property type="protein sequence ID" value="KZP17829.1"/>
    <property type="molecule type" value="Genomic_DNA"/>
</dbReference>
<dbReference type="InterPro" id="IPR046496">
    <property type="entry name" value="DUF6589"/>
</dbReference>
<dbReference type="Proteomes" id="UP000076532">
    <property type="component" value="Unassembled WGS sequence"/>
</dbReference>